<evidence type="ECO:0000313" key="1">
    <source>
        <dbReference type="EMBL" id="GIY06072.1"/>
    </source>
</evidence>
<evidence type="ECO:0000313" key="2">
    <source>
        <dbReference type="Proteomes" id="UP001054945"/>
    </source>
</evidence>
<reference evidence="1 2" key="1">
    <citation type="submission" date="2021-06" db="EMBL/GenBank/DDBJ databases">
        <title>Caerostris extrusa draft genome.</title>
        <authorList>
            <person name="Kono N."/>
            <person name="Arakawa K."/>
        </authorList>
    </citation>
    <scope>NUCLEOTIDE SEQUENCE [LARGE SCALE GENOMIC DNA]</scope>
</reference>
<gene>
    <name evidence="1" type="ORF">CEXT_155901</name>
</gene>
<protein>
    <recommendedName>
        <fullName evidence="3">Ycf15</fullName>
    </recommendedName>
</protein>
<keyword evidence="2" id="KW-1185">Reference proteome</keyword>
<name>A0AAV4QCP4_CAEEX</name>
<comment type="caution">
    <text evidence="1">The sequence shown here is derived from an EMBL/GenBank/DDBJ whole genome shotgun (WGS) entry which is preliminary data.</text>
</comment>
<organism evidence="1 2">
    <name type="scientific">Caerostris extrusa</name>
    <name type="common">Bark spider</name>
    <name type="synonym">Caerostris bankana</name>
    <dbReference type="NCBI Taxonomy" id="172846"/>
    <lineage>
        <taxon>Eukaryota</taxon>
        <taxon>Metazoa</taxon>
        <taxon>Ecdysozoa</taxon>
        <taxon>Arthropoda</taxon>
        <taxon>Chelicerata</taxon>
        <taxon>Arachnida</taxon>
        <taxon>Araneae</taxon>
        <taxon>Araneomorphae</taxon>
        <taxon>Entelegynae</taxon>
        <taxon>Araneoidea</taxon>
        <taxon>Araneidae</taxon>
        <taxon>Caerostris</taxon>
    </lineage>
</organism>
<dbReference type="EMBL" id="BPLR01005923">
    <property type="protein sequence ID" value="GIY06072.1"/>
    <property type="molecule type" value="Genomic_DNA"/>
</dbReference>
<dbReference type="Proteomes" id="UP001054945">
    <property type="component" value="Unassembled WGS sequence"/>
</dbReference>
<accession>A0AAV4QCP4</accession>
<dbReference type="AlphaFoldDB" id="A0AAV4QCP4"/>
<evidence type="ECO:0008006" key="3">
    <source>
        <dbReference type="Google" id="ProtNLM"/>
    </source>
</evidence>
<proteinExistence type="predicted"/>
<sequence>MLITDPVLNRRKIALEDIGLFSIHIISRHQLFTYMDNHKCSTFSDVDTELSGTASRKQWINEHPISHN</sequence>